<proteinExistence type="predicted"/>
<accession>A0A2I0ADZ0</accession>
<sequence>MRVRLDRVCFNSAALSALPGSVVTHLTRIGSDHCPLLVQGWNLKFKPYSSTLKFEDVWLEEEAFKKIVIREWHKPTNGSPPAILNHKFARTLRAHKIWSRDRFGNIYAKAKDLKSRISELQLRESVDTGLTESELDCLFVTSRFPGRQKSNILSIYF</sequence>
<name>A0A2I0ADZ0_9ASPA</name>
<protein>
    <recommendedName>
        <fullName evidence="3">Endonuclease/exonuclease/phosphatase domain-containing protein</fullName>
    </recommendedName>
</protein>
<keyword evidence="2" id="KW-1185">Reference proteome</keyword>
<dbReference type="OrthoDB" id="688652at2759"/>
<evidence type="ECO:0008006" key="3">
    <source>
        <dbReference type="Google" id="ProtNLM"/>
    </source>
</evidence>
<dbReference type="PANTHER" id="PTHR33710">
    <property type="entry name" value="BNAC02G09200D PROTEIN"/>
    <property type="match status" value="1"/>
</dbReference>
<evidence type="ECO:0000313" key="2">
    <source>
        <dbReference type="Proteomes" id="UP000236161"/>
    </source>
</evidence>
<gene>
    <name evidence="1" type="ORF">AXF42_Ash021337</name>
</gene>
<dbReference type="AlphaFoldDB" id="A0A2I0ADZ0"/>
<dbReference type="EMBL" id="KZ451992">
    <property type="protein sequence ID" value="PKA53725.1"/>
    <property type="molecule type" value="Genomic_DNA"/>
</dbReference>
<reference evidence="1 2" key="1">
    <citation type="journal article" date="2017" name="Nature">
        <title>The Apostasia genome and the evolution of orchids.</title>
        <authorList>
            <person name="Zhang G.Q."/>
            <person name="Liu K.W."/>
            <person name="Li Z."/>
            <person name="Lohaus R."/>
            <person name="Hsiao Y.Y."/>
            <person name="Niu S.C."/>
            <person name="Wang J.Y."/>
            <person name="Lin Y.C."/>
            <person name="Xu Q."/>
            <person name="Chen L.J."/>
            <person name="Yoshida K."/>
            <person name="Fujiwara S."/>
            <person name="Wang Z.W."/>
            <person name="Zhang Y.Q."/>
            <person name="Mitsuda N."/>
            <person name="Wang M."/>
            <person name="Liu G.H."/>
            <person name="Pecoraro L."/>
            <person name="Huang H.X."/>
            <person name="Xiao X.J."/>
            <person name="Lin M."/>
            <person name="Wu X.Y."/>
            <person name="Wu W.L."/>
            <person name="Chen Y.Y."/>
            <person name="Chang S.B."/>
            <person name="Sakamoto S."/>
            <person name="Ohme-Takagi M."/>
            <person name="Yagi M."/>
            <person name="Zeng S.J."/>
            <person name="Shen C.Y."/>
            <person name="Yeh C.M."/>
            <person name="Luo Y.B."/>
            <person name="Tsai W.C."/>
            <person name="Van de Peer Y."/>
            <person name="Liu Z.J."/>
        </authorList>
    </citation>
    <scope>NUCLEOTIDE SEQUENCE [LARGE SCALE GENOMIC DNA]</scope>
    <source>
        <strain evidence="2">cv. Shenzhen</strain>
        <tissue evidence="1">Stem</tissue>
    </source>
</reference>
<organism evidence="1 2">
    <name type="scientific">Apostasia shenzhenica</name>
    <dbReference type="NCBI Taxonomy" id="1088818"/>
    <lineage>
        <taxon>Eukaryota</taxon>
        <taxon>Viridiplantae</taxon>
        <taxon>Streptophyta</taxon>
        <taxon>Embryophyta</taxon>
        <taxon>Tracheophyta</taxon>
        <taxon>Spermatophyta</taxon>
        <taxon>Magnoliopsida</taxon>
        <taxon>Liliopsida</taxon>
        <taxon>Asparagales</taxon>
        <taxon>Orchidaceae</taxon>
        <taxon>Apostasioideae</taxon>
        <taxon>Apostasia</taxon>
    </lineage>
</organism>
<evidence type="ECO:0000313" key="1">
    <source>
        <dbReference type="EMBL" id="PKA53725.1"/>
    </source>
</evidence>
<dbReference type="Proteomes" id="UP000236161">
    <property type="component" value="Unassembled WGS sequence"/>
</dbReference>
<dbReference type="PANTHER" id="PTHR33710:SF77">
    <property type="entry name" value="DNASE I-LIKE SUPERFAMILY PROTEIN"/>
    <property type="match status" value="1"/>
</dbReference>